<evidence type="ECO:0000313" key="7">
    <source>
        <dbReference type="EMBL" id="NHC35501.1"/>
    </source>
</evidence>
<evidence type="ECO:0000256" key="1">
    <source>
        <dbReference type="ARBA" id="ARBA00001420"/>
    </source>
</evidence>
<dbReference type="Pfam" id="PF06725">
    <property type="entry name" value="3D"/>
    <property type="match status" value="1"/>
</dbReference>
<dbReference type="AlphaFoldDB" id="A0A9X5E5A3"/>
<keyword evidence="3" id="KW-0456">Lyase</keyword>
<comment type="catalytic activity">
    <reaction evidence="1">
        <text>Exolytic cleavage of the (1-&gt;4)-beta-glycosidic linkage between N-acetylmuramic acid (MurNAc) and N-acetylglucosamine (GlcNAc) residues in peptidoglycan, from either the reducing or the non-reducing ends of the peptidoglycan chains, with concomitant formation of a 1,6-anhydrobond in the MurNAc residue.</text>
        <dbReference type="EC" id="4.2.2.n1"/>
    </reaction>
</comment>
<dbReference type="PANTHER" id="PTHR30124:SF0">
    <property type="entry name" value="MEMBRANE-BOUND LYTIC MUREIN TRANSGLYCOSYLASE A"/>
    <property type="match status" value="1"/>
</dbReference>
<keyword evidence="4" id="KW-0961">Cell wall biogenesis/degradation</keyword>
<reference evidence="7 8" key="1">
    <citation type="journal article" date="2015" name="Genome Announc.">
        <title>Draft Genome Sequence of the Terrestrial Cyanobacterium Scytonema millei VB511283, Isolated from Eastern India.</title>
        <authorList>
            <person name="Sen D."/>
            <person name="Chandrababunaidu M.M."/>
            <person name="Singh D."/>
            <person name="Sanghi N."/>
            <person name="Ghorai A."/>
            <person name="Mishra G.P."/>
            <person name="Madduluri M."/>
            <person name="Adhikary S.P."/>
            <person name="Tripathy S."/>
        </authorList>
    </citation>
    <scope>NUCLEOTIDE SEQUENCE [LARGE SCALE GENOMIC DNA]</scope>
    <source>
        <strain evidence="7 8">VB511283</strain>
    </source>
</reference>
<dbReference type="SMART" id="SM00925">
    <property type="entry name" value="MltA"/>
    <property type="match status" value="1"/>
</dbReference>
<dbReference type="InterPro" id="IPR005300">
    <property type="entry name" value="MltA_B"/>
</dbReference>
<feature type="domain" description="Lytic transglycosylase MltA" evidence="6">
    <location>
        <begin position="151"/>
        <end position="290"/>
    </location>
</feature>
<dbReference type="InterPro" id="IPR036908">
    <property type="entry name" value="RlpA-like_sf"/>
</dbReference>
<evidence type="ECO:0000256" key="5">
    <source>
        <dbReference type="ARBA" id="ARBA00030918"/>
    </source>
</evidence>
<dbReference type="PANTHER" id="PTHR30124">
    <property type="entry name" value="MEMBRANE-BOUND LYTIC MUREIN TRANSGLYCOSYLASE A"/>
    <property type="match status" value="1"/>
</dbReference>
<dbReference type="GO" id="GO:0009254">
    <property type="term" value="P:peptidoglycan turnover"/>
    <property type="evidence" value="ECO:0007669"/>
    <property type="project" value="InterPro"/>
</dbReference>
<evidence type="ECO:0000256" key="2">
    <source>
        <dbReference type="ARBA" id="ARBA00012587"/>
    </source>
</evidence>
<organism evidence="7 8">
    <name type="scientific">Scytonema millei VB511283</name>
    <dbReference type="NCBI Taxonomy" id="1245923"/>
    <lineage>
        <taxon>Bacteria</taxon>
        <taxon>Bacillati</taxon>
        <taxon>Cyanobacteriota</taxon>
        <taxon>Cyanophyceae</taxon>
        <taxon>Nostocales</taxon>
        <taxon>Scytonemataceae</taxon>
        <taxon>Scytonema</taxon>
    </lineage>
</organism>
<keyword evidence="8" id="KW-1185">Reference proteome</keyword>
<dbReference type="RefSeq" id="WP_039714267.1">
    <property type="nucleotide sequence ID" value="NZ_JTJC03000003.1"/>
</dbReference>
<dbReference type="EC" id="4.2.2.n1" evidence="2"/>
<dbReference type="Gene3D" id="2.40.240.50">
    <property type="entry name" value="Barwin-like endoglucanases"/>
    <property type="match status" value="1"/>
</dbReference>
<proteinExistence type="predicted"/>
<dbReference type="Gene3D" id="2.40.40.10">
    <property type="entry name" value="RlpA-like domain"/>
    <property type="match status" value="2"/>
</dbReference>
<protein>
    <recommendedName>
        <fullName evidence="2">peptidoglycan lytic exotransglycosylase</fullName>
        <ecNumber evidence="2">4.2.2.n1</ecNumber>
    </recommendedName>
    <alternativeName>
        <fullName evidence="5">Murein hydrolase A</fullName>
    </alternativeName>
</protein>
<dbReference type="Pfam" id="PF03562">
    <property type="entry name" value="MltA"/>
    <property type="match status" value="1"/>
</dbReference>
<dbReference type="InterPro" id="IPR010611">
    <property type="entry name" value="3D_dom"/>
</dbReference>
<evidence type="ECO:0000313" key="8">
    <source>
        <dbReference type="Proteomes" id="UP000031532"/>
    </source>
</evidence>
<dbReference type="GO" id="GO:0019867">
    <property type="term" value="C:outer membrane"/>
    <property type="evidence" value="ECO:0007669"/>
    <property type="project" value="InterPro"/>
</dbReference>
<dbReference type="OrthoDB" id="9783686at2"/>
<dbReference type="EMBL" id="JTJC03000003">
    <property type="protein sequence ID" value="NHC35501.1"/>
    <property type="molecule type" value="Genomic_DNA"/>
</dbReference>
<dbReference type="GO" id="GO:0004553">
    <property type="term" value="F:hydrolase activity, hydrolyzing O-glycosyl compounds"/>
    <property type="evidence" value="ECO:0007669"/>
    <property type="project" value="InterPro"/>
</dbReference>
<gene>
    <name evidence="7" type="ORF">QH73_0012660</name>
</gene>
<evidence type="ECO:0000256" key="3">
    <source>
        <dbReference type="ARBA" id="ARBA00023239"/>
    </source>
</evidence>
<dbReference type="InterPro" id="IPR026044">
    <property type="entry name" value="MltA"/>
</dbReference>
<comment type="caution">
    <text evidence="7">The sequence shown here is derived from an EMBL/GenBank/DDBJ whole genome shotgun (WGS) entry which is preliminary data.</text>
</comment>
<name>A0A9X5E5A3_9CYAN</name>
<dbReference type="GO" id="GO:0009253">
    <property type="term" value="P:peptidoglycan catabolic process"/>
    <property type="evidence" value="ECO:0007669"/>
    <property type="project" value="TreeGrafter"/>
</dbReference>
<dbReference type="PIRSF" id="PIRSF019422">
    <property type="entry name" value="MltA"/>
    <property type="match status" value="1"/>
</dbReference>
<dbReference type="CDD" id="cd14485">
    <property type="entry name" value="mltA_like_LT_A"/>
    <property type="match status" value="1"/>
</dbReference>
<sequence>MRKKIASIALGVGVAILTTSVSPVARAVPRLLSVTQQKNVECCQPELLGLDEQIWGENGQAGDWRSLLRSIDHSLKYIQSPAAARAYRKYPIKGITRDRVWRSLVRFRQLVVKSRTPAELQAAVRREFDFYQSSGRNGRGEVLFTAYYEPIYLASRVPTAEFRYPLYRLPPNFDKFQRLTRWQLEGKDGLSGSKNRLRGLEIVWLRDRLEALLVQIQGSARLLLPDGKMITLGYAGKTAHPYVSLGKELAKDGKLPLSGLTLPVMIDYFRRHPEELSNYIPRVRGFVFFRETHGAPATGSLGVPVTAERSIATDKSLMPPGALALMQTALPFASNFGQLEYRNVSRYVLDQDTGSAIKGAGRVDYFMGTGQHAGDRAGVTGSRGNLYYLLLKQ</sequence>
<dbReference type="SUPFAM" id="SSF50685">
    <property type="entry name" value="Barwin-like endoglucanases"/>
    <property type="match status" value="1"/>
</dbReference>
<accession>A0A9X5E5A3</accession>
<dbReference type="GO" id="GO:0071555">
    <property type="term" value="P:cell wall organization"/>
    <property type="evidence" value="ECO:0007669"/>
    <property type="project" value="UniProtKB-KW"/>
</dbReference>
<evidence type="ECO:0000259" key="6">
    <source>
        <dbReference type="SMART" id="SM00925"/>
    </source>
</evidence>
<dbReference type="Proteomes" id="UP000031532">
    <property type="component" value="Unassembled WGS sequence"/>
</dbReference>
<dbReference type="CDD" id="cd14668">
    <property type="entry name" value="mlta_B"/>
    <property type="match status" value="1"/>
</dbReference>
<dbReference type="GO" id="GO:0008933">
    <property type="term" value="F:peptidoglycan lytic transglycosylase activity"/>
    <property type="evidence" value="ECO:0007669"/>
    <property type="project" value="TreeGrafter"/>
</dbReference>
<evidence type="ECO:0000256" key="4">
    <source>
        <dbReference type="ARBA" id="ARBA00023316"/>
    </source>
</evidence>